<evidence type="ECO:0000313" key="3">
    <source>
        <dbReference type="Proteomes" id="UP000077755"/>
    </source>
</evidence>
<feature type="region of interest" description="Disordered" evidence="1">
    <location>
        <begin position="184"/>
        <end position="207"/>
    </location>
</feature>
<accession>A0AAF0XBY1</accession>
<feature type="compositionally biased region" description="Low complexity" evidence="1">
    <location>
        <begin position="148"/>
        <end position="157"/>
    </location>
</feature>
<evidence type="ECO:0008006" key="4">
    <source>
        <dbReference type="Google" id="ProtNLM"/>
    </source>
</evidence>
<feature type="compositionally biased region" description="Low complexity" evidence="1">
    <location>
        <begin position="195"/>
        <end position="207"/>
    </location>
</feature>
<dbReference type="Proteomes" id="UP000077755">
    <property type="component" value="Chromosome 6"/>
</dbReference>
<proteinExistence type="predicted"/>
<dbReference type="Gene3D" id="4.10.60.10">
    <property type="entry name" value="Zinc finger, CCHC-type"/>
    <property type="match status" value="1"/>
</dbReference>
<name>A0AAF0XBY1_DAUCS</name>
<sequence>MKSDPWDIHISNWFKKEMYIKLYSYTLEPIVGPEFWDDVSEPMPLPPSVKVPTGTPKKKRCKRNDIPQDPTKLKRGGGPIRCGHCKATTHNARACQAKRSDAMAKAVAEGRDPTSAISKTPIKCKLCGGTGHNSRTCSPKKSKDSAATRRATTASPPRFKRTVRKKSISVSEATARKKFIPVSNANARTYIPEATGSTSTRTSTSNL</sequence>
<dbReference type="AlphaFoldDB" id="A0AAF0XBY1"/>
<feature type="compositionally biased region" description="Basic residues" evidence="1">
    <location>
        <begin position="158"/>
        <end position="167"/>
    </location>
</feature>
<keyword evidence="3" id="KW-1185">Reference proteome</keyword>
<reference evidence="2" key="2">
    <citation type="submission" date="2022-03" db="EMBL/GenBank/DDBJ databases">
        <title>Draft title - Genomic analysis of global carrot germplasm unveils the trajectory of domestication and the origin of high carotenoid orange carrot.</title>
        <authorList>
            <person name="Iorizzo M."/>
            <person name="Ellison S."/>
            <person name="Senalik D."/>
            <person name="Macko-Podgorni A."/>
            <person name="Grzebelus D."/>
            <person name="Bostan H."/>
            <person name="Rolling W."/>
            <person name="Curaba J."/>
            <person name="Simon P."/>
        </authorList>
    </citation>
    <scope>NUCLEOTIDE SEQUENCE</scope>
    <source>
        <tissue evidence="2">Leaf</tissue>
    </source>
</reference>
<protein>
    <recommendedName>
        <fullName evidence="4">CCHC-type domain-containing protein</fullName>
    </recommendedName>
</protein>
<dbReference type="EMBL" id="CP093348">
    <property type="protein sequence ID" value="WOH04272.1"/>
    <property type="molecule type" value="Genomic_DNA"/>
</dbReference>
<organism evidence="2 3">
    <name type="scientific">Daucus carota subsp. sativus</name>
    <name type="common">Carrot</name>
    <dbReference type="NCBI Taxonomy" id="79200"/>
    <lineage>
        <taxon>Eukaryota</taxon>
        <taxon>Viridiplantae</taxon>
        <taxon>Streptophyta</taxon>
        <taxon>Embryophyta</taxon>
        <taxon>Tracheophyta</taxon>
        <taxon>Spermatophyta</taxon>
        <taxon>Magnoliopsida</taxon>
        <taxon>eudicotyledons</taxon>
        <taxon>Gunneridae</taxon>
        <taxon>Pentapetalae</taxon>
        <taxon>asterids</taxon>
        <taxon>campanulids</taxon>
        <taxon>Apiales</taxon>
        <taxon>Apiaceae</taxon>
        <taxon>Apioideae</taxon>
        <taxon>Scandiceae</taxon>
        <taxon>Daucinae</taxon>
        <taxon>Daucus</taxon>
        <taxon>Daucus sect. Daucus</taxon>
    </lineage>
</organism>
<dbReference type="KEGG" id="dcr:108226809"/>
<feature type="region of interest" description="Disordered" evidence="1">
    <location>
        <begin position="130"/>
        <end position="171"/>
    </location>
</feature>
<reference evidence="2" key="1">
    <citation type="journal article" date="2016" name="Nat. Genet.">
        <title>A high-quality carrot genome assembly provides new insights into carotenoid accumulation and asterid genome evolution.</title>
        <authorList>
            <person name="Iorizzo M."/>
            <person name="Ellison S."/>
            <person name="Senalik D."/>
            <person name="Zeng P."/>
            <person name="Satapoomin P."/>
            <person name="Huang J."/>
            <person name="Bowman M."/>
            <person name="Iovene M."/>
            <person name="Sanseverino W."/>
            <person name="Cavagnaro P."/>
            <person name="Yildiz M."/>
            <person name="Macko-Podgorni A."/>
            <person name="Moranska E."/>
            <person name="Grzebelus E."/>
            <person name="Grzebelus D."/>
            <person name="Ashrafi H."/>
            <person name="Zheng Z."/>
            <person name="Cheng S."/>
            <person name="Spooner D."/>
            <person name="Van Deynze A."/>
            <person name="Simon P."/>
        </authorList>
    </citation>
    <scope>NUCLEOTIDE SEQUENCE</scope>
    <source>
        <tissue evidence="2">Leaf</tissue>
    </source>
</reference>
<gene>
    <name evidence="2" type="ORF">DCAR_0623681</name>
</gene>
<evidence type="ECO:0000313" key="2">
    <source>
        <dbReference type="EMBL" id="WOH04272.1"/>
    </source>
</evidence>
<feature type="region of interest" description="Disordered" evidence="1">
    <location>
        <begin position="46"/>
        <end position="75"/>
    </location>
</feature>
<evidence type="ECO:0000256" key="1">
    <source>
        <dbReference type="SAM" id="MobiDB-lite"/>
    </source>
</evidence>